<dbReference type="Pfam" id="PF00685">
    <property type="entry name" value="Sulfotransfer_1"/>
    <property type="match status" value="1"/>
</dbReference>
<keyword evidence="4" id="KW-0812">Transmembrane</keyword>
<proteinExistence type="inferred from homology"/>
<dbReference type="PANTHER" id="PTHR11783">
    <property type="entry name" value="SULFOTRANSFERASE SULT"/>
    <property type="match status" value="1"/>
</dbReference>
<dbReference type="SUPFAM" id="SSF52540">
    <property type="entry name" value="P-loop containing nucleoside triphosphate hydrolases"/>
    <property type="match status" value="1"/>
</dbReference>
<keyword evidence="7" id="KW-1185">Reference proteome</keyword>
<comment type="similarity">
    <text evidence="1">Belongs to the sulfotransferase 1 family.</text>
</comment>
<dbReference type="Proteomes" id="UP001165065">
    <property type="component" value="Unassembled WGS sequence"/>
</dbReference>
<organism evidence="6 7">
    <name type="scientific">Triparma columacea</name>
    <dbReference type="NCBI Taxonomy" id="722753"/>
    <lineage>
        <taxon>Eukaryota</taxon>
        <taxon>Sar</taxon>
        <taxon>Stramenopiles</taxon>
        <taxon>Ochrophyta</taxon>
        <taxon>Bolidophyceae</taxon>
        <taxon>Parmales</taxon>
        <taxon>Triparmaceae</taxon>
        <taxon>Triparma</taxon>
    </lineage>
</organism>
<evidence type="ECO:0000256" key="2">
    <source>
        <dbReference type="ARBA" id="ARBA00022679"/>
    </source>
</evidence>
<sequence>MGLKQRGKKSKDMKVNKEAPAPSSPLGGEVKSSSLTLSRQTVLLLCLIGFFSLYIFMKSYSAQRKAAQEASEMPLDTDVFISSFPKCGSFWGRFLIASVYGIVARDSTSRVTFDTIETLIPDLELGENRRDFAKHEQLFPGLRLFKSHQSYQSDPISPSEKSGLFKNLPSCAEKVGEGMEYSQCYCPNCPAKFKKTVLIVRDGRSALCSYYKFQSSLNNFEGTFSKFLRDAEASHYGKSWSGWYGSWVNASVTKDVNFVGSSYSKFKRITKGGGEGGGVDVYVLRYEDLKSNAVEALRGVMEFLGPETLPALTKKVLQRAVDDNDFENMKRKELRDGGGKHFKKHYPDAVSNGFGIVRQGESKGYSECFGEEDEAYFLDELGGGDVMREFGYNF</sequence>
<dbReference type="Gene3D" id="3.40.50.300">
    <property type="entry name" value="P-loop containing nucleotide triphosphate hydrolases"/>
    <property type="match status" value="1"/>
</dbReference>
<keyword evidence="4" id="KW-0472">Membrane</keyword>
<keyword evidence="4" id="KW-1133">Transmembrane helix</keyword>
<evidence type="ECO:0000256" key="1">
    <source>
        <dbReference type="ARBA" id="ARBA00005771"/>
    </source>
</evidence>
<keyword evidence="2" id="KW-0808">Transferase</keyword>
<evidence type="ECO:0000313" key="6">
    <source>
        <dbReference type="EMBL" id="GMI44566.1"/>
    </source>
</evidence>
<protein>
    <recommendedName>
        <fullName evidence="5">Sulfotransferase domain-containing protein</fullName>
    </recommendedName>
</protein>
<dbReference type="InterPro" id="IPR027417">
    <property type="entry name" value="P-loop_NTPase"/>
</dbReference>
<evidence type="ECO:0000256" key="4">
    <source>
        <dbReference type="SAM" id="Phobius"/>
    </source>
</evidence>
<evidence type="ECO:0000313" key="7">
    <source>
        <dbReference type="Proteomes" id="UP001165065"/>
    </source>
</evidence>
<evidence type="ECO:0000259" key="5">
    <source>
        <dbReference type="Pfam" id="PF00685"/>
    </source>
</evidence>
<accession>A0A9W7GEJ8</accession>
<dbReference type="AlphaFoldDB" id="A0A9W7GEJ8"/>
<dbReference type="GO" id="GO:0008146">
    <property type="term" value="F:sulfotransferase activity"/>
    <property type="evidence" value="ECO:0007669"/>
    <property type="project" value="InterPro"/>
</dbReference>
<name>A0A9W7GEJ8_9STRA</name>
<feature type="transmembrane region" description="Helical" evidence="4">
    <location>
        <begin position="41"/>
        <end position="57"/>
    </location>
</feature>
<dbReference type="InterPro" id="IPR000863">
    <property type="entry name" value="Sulfotransferase_dom"/>
</dbReference>
<dbReference type="OrthoDB" id="205623at2759"/>
<gene>
    <name evidence="6" type="ORF">TrCOL_g9350</name>
</gene>
<feature type="region of interest" description="Disordered" evidence="3">
    <location>
        <begin position="1"/>
        <end position="31"/>
    </location>
</feature>
<evidence type="ECO:0000256" key="3">
    <source>
        <dbReference type="SAM" id="MobiDB-lite"/>
    </source>
</evidence>
<reference evidence="7" key="1">
    <citation type="journal article" date="2023" name="Commun. Biol.">
        <title>Genome analysis of Parmales, the sister group of diatoms, reveals the evolutionary specialization of diatoms from phago-mixotrophs to photoautotrophs.</title>
        <authorList>
            <person name="Ban H."/>
            <person name="Sato S."/>
            <person name="Yoshikawa S."/>
            <person name="Yamada K."/>
            <person name="Nakamura Y."/>
            <person name="Ichinomiya M."/>
            <person name="Sato N."/>
            <person name="Blanc-Mathieu R."/>
            <person name="Endo H."/>
            <person name="Kuwata A."/>
            <person name="Ogata H."/>
        </authorList>
    </citation>
    <scope>NUCLEOTIDE SEQUENCE [LARGE SCALE GENOMIC DNA]</scope>
</reference>
<feature type="domain" description="Sulfotransferase" evidence="5">
    <location>
        <begin position="195"/>
        <end position="334"/>
    </location>
</feature>
<dbReference type="EMBL" id="BRYA01001486">
    <property type="protein sequence ID" value="GMI44566.1"/>
    <property type="molecule type" value="Genomic_DNA"/>
</dbReference>
<comment type="caution">
    <text evidence="6">The sequence shown here is derived from an EMBL/GenBank/DDBJ whole genome shotgun (WGS) entry which is preliminary data.</text>
</comment>